<comment type="caution">
    <text evidence="1">The sequence shown here is derived from an EMBL/GenBank/DDBJ whole genome shotgun (WGS) entry which is preliminary data.</text>
</comment>
<protein>
    <submittedName>
        <fullName evidence="1">Vacuolar amino acid transporter 3</fullName>
    </submittedName>
</protein>
<dbReference type="EMBL" id="PKSG01000107">
    <property type="protein sequence ID" value="POR38732.1"/>
    <property type="molecule type" value="Genomic_DNA"/>
</dbReference>
<evidence type="ECO:0000313" key="2">
    <source>
        <dbReference type="Proteomes" id="UP000237481"/>
    </source>
</evidence>
<evidence type="ECO:0000313" key="1">
    <source>
        <dbReference type="EMBL" id="POR38732.1"/>
    </source>
</evidence>
<gene>
    <name evidence="1" type="ORF">TPAR_01083</name>
</gene>
<dbReference type="STRING" id="94208.A0A2S4L8G7"/>
<sequence>MRRGTLAPSGDALDLGMGLWMCQFVADEPWAADLRDQGLRLARRVLAADSGLMRRGAAQRLAFREFGACLGVACASEDDDLKERVDAVVEFWERRLEEDSDVELRPISLVMYSAALIPGGRSHHLEAK</sequence>
<name>A0A2S4L8G7_9HYPO</name>
<dbReference type="AlphaFoldDB" id="A0A2S4L8G7"/>
<reference evidence="1 2" key="1">
    <citation type="submission" date="2018-01" db="EMBL/GenBank/DDBJ databases">
        <title>Harnessing the power of phylogenomics to disentangle the directionality and signatures of interkingdom host jumping in the parasitic fungal genus Tolypocladium.</title>
        <authorList>
            <person name="Quandt C.A."/>
            <person name="Patterson W."/>
            <person name="Spatafora J.W."/>
        </authorList>
    </citation>
    <scope>NUCLEOTIDE SEQUENCE [LARGE SCALE GENOMIC DNA]</scope>
    <source>
        <strain evidence="1 2">NRBC 100945</strain>
    </source>
</reference>
<dbReference type="Proteomes" id="UP000237481">
    <property type="component" value="Unassembled WGS sequence"/>
</dbReference>
<organism evidence="1 2">
    <name type="scientific">Tolypocladium paradoxum</name>
    <dbReference type="NCBI Taxonomy" id="94208"/>
    <lineage>
        <taxon>Eukaryota</taxon>
        <taxon>Fungi</taxon>
        <taxon>Dikarya</taxon>
        <taxon>Ascomycota</taxon>
        <taxon>Pezizomycotina</taxon>
        <taxon>Sordariomycetes</taxon>
        <taxon>Hypocreomycetidae</taxon>
        <taxon>Hypocreales</taxon>
        <taxon>Ophiocordycipitaceae</taxon>
        <taxon>Tolypocladium</taxon>
    </lineage>
</organism>
<keyword evidence="2" id="KW-1185">Reference proteome</keyword>
<proteinExistence type="predicted"/>
<dbReference type="OrthoDB" id="302966at2759"/>
<accession>A0A2S4L8G7</accession>